<feature type="binding site" evidence="6">
    <location>
        <position position="44"/>
    </location>
    <ligand>
        <name>ATP</name>
        <dbReference type="ChEBI" id="CHEBI:30616"/>
    </ligand>
</feature>
<dbReference type="InterPro" id="IPR011009">
    <property type="entry name" value="Kinase-like_dom_sf"/>
</dbReference>
<dbReference type="RefSeq" id="WP_170833246.1">
    <property type="nucleotide sequence ID" value="NZ_FNQO01000005.1"/>
</dbReference>
<accession>A0A1H4BBL2</accession>
<dbReference type="Pfam" id="PF13181">
    <property type="entry name" value="TPR_8"/>
    <property type="match status" value="1"/>
</dbReference>
<dbReference type="InterPro" id="IPR019734">
    <property type="entry name" value="TPR_rpt"/>
</dbReference>
<dbReference type="SMART" id="SM00220">
    <property type="entry name" value="S_TKc"/>
    <property type="match status" value="1"/>
</dbReference>
<dbReference type="AlphaFoldDB" id="A0A1H4BBL2"/>
<sequence>MEVAEPEVQQLGRYRIERTLGAGGMGIVYLARDSKLQRPVAIKKLRKDTTSATAAQRIQSEAQLLAQLNHPNIVQLHDVLEEGDSIALVMEYVEGTTLQQWMREHTPSLQQKLELLIQICNGLSEAHSLGIIHRDLKPDNILITDNGVANITDFGIAKSLQQDVDSITREDQVAGTVEAMSPEQLQGYPLDPRSDLFSLGTIAYELLCGARPFEKGDGGAMALAHRVISDPHIPPQQAWPKLPEPLAVLLDRLLGKLPEQRPDSAAQVAEALTFLQQHSAGTDTREFSATVTQLLRKPPNKRKRVFAALAGLAILASAGYWGWKEITRLEPQYIAVLPVEIHGEVRGEDNAKALTKTMVRQALMNATSQLKASALVSFIPKEGQDFDAQLQALRDKGVTDALFARLECAQIRCEIELQRIGPEDGLVKKQSDFRFLVERLPAAEAHVLSVASSLFGENYLKASPEDRILSSEDYETFLKILTKLNNRQPETEHLDTLELLIRKYPQKTDLYHAYAELCSSLFSIHDDQYFLEKGLTQIASAKAIGAIQDQALLLEMETKLRIFNSSKEKIESLIEQLNQIKFPSANLLTSYARTLFINGQYNLSLEKANEAKKLNPSAYLSYLIALNHTSLGNNDKAKEILKAEVQLNSEHWPSYAVLAGIEIESGNYLAAEKIITKIPEQSLNWRTQSNLAGAYFLQKRYKEAEQTYRKVLENTPNNLAPLQGVAESALMKGDIEASQKYFSIIENLTTEKSNPRDLLYRSLALAHLRKFTEAIDLIQRLTIDSPDDVYTNYYAAQIYTLAGELHTASHYIVKTREGGLSADWFFLPEFNQVCAKREQFIKASNLICSQ</sequence>
<dbReference type="SUPFAM" id="SSF48452">
    <property type="entry name" value="TPR-like"/>
    <property type="match status" value="2"/>
</dbReference>
<dbReference type="PANTHER" id="PTHR43289:SF6">
    <property type="entry name" value="SERINE_THREONINE-PROTEIN KINASE NEKL-3"/>
    <property type="match status" value="1"/>
</dbReference>
<evidence type="ECO:0000256" key="4">
    <source>
        <dbReference type="ARBA" id="ARBA00022840"/>
    </source>
</evidence>
<feature type="domain" description="Protein kinase" evidence="7">
    <location>
        <begin position="14"/>
        <end position="275"/>
    </location>
</feature>
<dbReference type="FunFam" id="3.30.200.20:FF:000042">
    <property type="entry name" value="Aurora kinase A"/>
    <property type="match status" value="1"/>
</dbReference>
<keyword evidence="4 6" id="KW-0067">ATP-binding</keyword>
<dbReference type="SUPFAM" id="SSF56112">
    <property type="entry name" value="Protein kinase-like (PK-like)"/>
    <property type="match status" value="1"/>
</dbReference>
<keyword evidence="8" id="KW-0723">Serine/threonine-protein kinase</keyword>
<protein>
    <submittedName>
        <fullName evidence="8">Serine/threonine protein kinase</fullName>
    </submittedName>
</protein>
<keyword evidence="1" id="KW-0808">Transferase</keyword>
<dbReference type="SMART" id="SM00028">
    <property type="entry name" value="TPR"/>
    <property type="match status" value="2"/>
</dbReference>
<keyword evidence="3 8" id="KW-0418">Kinase</keyword>
<evidence type="ECO:0000256" key="2">
    <source>
        <dbReference type="ARBA" id="ARBA00022741"/>
    </source>
</evidence>
<dbReference type="PROSITE" id="PS50011">
    <property type="entry name" value="PROTEIN_KINASE_DOM"/>
    <property type="match status" value="1"/>
</dbReference>
<proteinExistence type="predicted"/>
<dbReference type="InterPro" id="IPR017441">
    <property type="entry name" value="Protein_kinase_ATP_BS"/>
</dbReference>
<gene>
    <name evidence="8" type="ORF">SAMN05216562_3184</name>
</gene>
<dbReference type="Gene3D" id="3.30.200.20">
    <property type="entry name" value="Phosphorylase Kinase, domain 1"/>
    <property type="match status" value="1"/>
</dbReference>
<evidence type="ECO:0000256" key="5">
    <source>
        <dbReference type="PROSITE-ProRule" id="PRU00339"/>
    </source>
</evidence>
<reference evidence="9" key="1">
    <citation type="submission" date="2016-10" db="EMBL/GenBank/DDBJ databases">
        <authorList>
            <person name="Varghese N."/>
            <person name="Submissions S."/>
        </authorList>
    </citation>
    <scope>NUCLEOTIDE SEQUENCE [LARGE SCALE GENOMIC DNA]</scope>
    <source>
        <strain evidence="9">CGMCC 1.10657</strain>
    </source>
</reference>
<keyword evidence="5" id="KW-0802">TPR repeat</keyword>
<dbReference type="PROSITE" id="PS00107">
    <property type="entry name" value="PROTEIN_KINASE_ATP"/>
    <property type="match status" value="1"/>
</dbReference>
<dbReference type="InterPro" id="IPR008271">
    <property type="entry name" value="Ser/Thr_kinase_AS"/>
</dbReference>
<dbReference type="InterPro" id="IPR000719">
    <property type="entry name" value="Prot_kinase_dom"/>
</dbReference>
<dbReference type="PROSITE" id="PS50005">
    <property type="entry name" value="TPR"/>
    <property type="match status" value="1"/>
</dbReference>
<dbReference type="EMBL" id="FNQO01000005">
    <property type="protein sequence ID" value="SEA45507.1"/>
    <property type="molecule type" value="Genomic_DNA"/>
</dbReference>
<organism evidence="8 9">
    <name type="scientific">Microbulbifer marinus</name>
    <dbReference type="NCBI Taxonomy" id="658218"/>
    <lineage>
        <taxon>Bacteria</taxon>
        <taxon>Pseudomonadati</taxon>
        <taxon>Pseudomonadota</taxon>
        <taxon>Gammaproteobacteria</taxon>
        <taxon>Cellvibrionales</taxon>
        <taxon>Microbulbiferaceae</taxon>
        <taxon>Microbulbifer</taxon>
    </lineage>
</organism>
<keyword evidence="2 6" id="KW-0547">Nucleotide-binding</keyword>
<dbReference type="Pfam" id="PF00069">
    <property type="entry name" value="Pkinase"/>
    <property type="match status" value="1"/>
</dbReference>
<evidence type="ECO:0000313" key="9">
    <source>
        <dbReference type="Proteomes" id="UP000198658"/>
    </source>
</evidence>
<evidence type="ECO:0000256" key="3">
    <source>
        <dbReference type="ARBA" id="ARBA00022777"/>
    </source>
</evidence>
<dbReference type="CDD" id="cd14014">
    <property type="entry name" value="STKc_PknB_like"/>
    <property type="match status" value="1"/>
</dbReference>
<feature type="repeat" description="TPR" evidence="5">
    <location>
        <begin position="685"/>
        <end position="718"/>
    </location>
</feature>
<name>A0A1H4BBL2_9GAMM</name>
<dbReference type="PANTHER" id="PTHR43289">
    <property type="entry name" value="MITOGEN-ACTIVATED PROTEIN KINASE KINASE KINASE 20-RELATED"/>
    <property type="match status" value="1"/>
</dbReference>
<keyword evidence="9" id="KW-1185">Reference proteome</keyword>
<evidence type="ECO:0000256" key="1">
    <source>
        <dbReference type="ARBA" id="ARBA00022679"/>
    </source>
</evidence>
<evidence type="ECO:0000313" key="8">
    <source>
        <dbReference type="EMBL" id="SEA45507.1"/>
    </source>
</evidence>
<dbReference type="PROSITE" id="PS00108">
    <property type="entry name" value="PROTEIN_KINASE_ST"/>
    <property type="match status" value="1"/>
</dbReference>
<dbReference type="Proteomes" id="UP000198658">
    <property type="component" value="Unassembled WGS sequence"/>
</dbReference>
<dbReference type="InterPro" id="IPR011990">
    <property type="entry name" value="TPR-like_helical_dom_sf"/>
</dbReference>
<dbReference type="GO" id="GO:0004674">
    <property type="term" value="F:protein serine/threonine kinase activity"/>
    <property type="evidence" value="ECO:0007669"/>
    <property type="project" value="UniProtKB-KW"/>
</dbReference>
<dbReference type="Gene3D" id="1.10.510.10">
    <property type="entry name" value="Transferase(Phosphotransferase) domain 1"/>
    <property type="match status" value="1"/>
</dbReference>
<evidence type="ECO:0000256" key="6">
    <source>
        <dbReference type="PROSITE-ProRule" id="PRU10141"/>
    </source>
</evidence>
<dbReference type="Gene3D" id="1.25.40.10">
    <property type="entry name" value="Tetratricopeptide repeat domain"/>
    <property type="match status" value="2"/>
</dbReference>
<dbReference type="STRING" id="658218.SAMN05216562_3184"/>
<evidence type="ECO:0000259" key="7">
    <source>
        <dbReference type="PROSITE" id="PS50011"/>
    </source>
</evidence>
<dbReference type="GO" id="GO:0005524">
    <property type="term" value="F:ATP binding"/>
    <property type="evidence" value="ECO:0007669"/>
    <property type="project" value="UniProtKB-UniRule"/>
</dbReference>